<evidence type="ECO:0000313" key="3">
    <source>
        <dbReference type="EMBL" id="KRZ30571.1"/>
    </source>
</evidence>
<dbReference type="Proteomes" id="UP000054632">
    <property type="component" value="Unassembled WGS sequence"/>
</dbReference>
<reference evidence="5 6" key="1">
    <citation type="submission" date="2015-01" db="EMBL/GenBank/DDBJ databases">
        <title>Evolution of Trichinella species and genotypes.</title>
        <authorList>
            <person name="Korhonen P.K."/>
            <person name="Edoardo P."/>
            <person name="Giuseppe L.R."/>
            <person name="Gasser R.B."/>
        </authorList>
    </citation>
    <scope>NUCLEOTIDE SEQUENCE [LARGE SCALE GENOMIC DNA]</scope>
    <source>
        <strain evidence="1">ISS13</strain>
        <strain evidence="4">ISS176</strain>
        <strain evidence="2">ISS588</strain>
    </source>
</reference>
<evidence type="ECO:0000313" key="5">
    <source>
        <dbReference type="Proteomes" id="UP000054632"/>
    </source>
</evidence>
<comment type="caution">
    <text evidence="1">The sequence shown here is derived from an EMBL/GenBank/DDBJ whole genome shotgun (WGS) entry which is preliminary data.</text>
</comment>
<evidence type="ECO:0000313" key="1">
    <source>
        <dbReference type="EMBL" id="KRY69303.1"/>
    </source>
</evidence>
<evidence type="ECO:0000313" key="6">
    <source>
        <dbReference type="Proteomes" id="UP000054805"/>
    </source>
</evidence>
<dbReference type="EMBL" id="JYDR01000093">
    <property type="protein sequence ID" value="KRY69303.1"/>
    <property type="molecule type" value="Genomic_DNA"/>
</dbReference>
<protein>
    <submittedName>
        <fullName evidence="1">Uncharacterized protein</fullName>
    </submittedName>
</protein>
<organism evidence="1 5">
    <name type="scientific">Trichinella pseudospiralis</name>
    <name type="common">Parasitic roundworm</name>
    <dbReference type="NCBI Taxonomy" id="6337"/>
    <lineage>
        <taxon>Eukaryota</taxon>
        <taxon>Metazoa</taxon>
        <taxon>Ecdysozoa</taxon>
        <taxon>Nematoda</taxon>
        <taxon>Enoplea</taxon>
        <taxon>Dorylaimia</taxon>
        <taxon>Trichinellida</taxon>
        <taxon>Trichinellidae</taxon>
        <taxon>Trichinella</taxon>
    </lineage>
</organism>
<dbReference type="EMBL" id="JYDV01000008">
    <property type="protein sequence ID" value="KRZ43734.1"/>
    <property type="molecule type" value="Genomic_DNA"/>
</dbReference>
<name>A0A0V1E659_TRIPS</name>
<dbReference type="EMBL" id="JYDS01000068">
    <property type="protein sequence ID" value="KRZ27649.1"/>
    <property type="molecule type" value="Genomic_DNA"/>
</dbReference>
<dbReference type="Proteomes" id="UP000054805">
    <property type="component" value="Unassembled WGS sequence"/>
</dbReference>
<dbReference type="EMBL" id="JYDS01000033">
    <property type="protein sequence ID" value="KRZ30571.1"/>
    <property type="molecule type" value="Genomic_DNA"/>
</dbReference>
<gene>
    <name evidence="1" type="ORF">T4A_4422</name>
    <name evidence="3" type="ORF">T4B_11132</name>
    <name evidence="2" type="ORF">T4B_1120</name>
    <name evidence="4" type="ORF">T4C_8167</name>
</gene>
<sequence>MSSADCSYWSSSPQSELLRKTLRKINKFTRSWLNPLQDKFAFELIIEAYKQILEYSDHCYL</sequence>
<dbReference type="AlphaFoldDB" id="A0A0V1E659"/>
<keyword evidence="6" id="KW-1185">Reference proteome</keyword>
<evidence type="ECO:0000313" key="2">
    <source>
        <dbReference type="EMBL" id="KRZ27649.1"/>
    </source>
</evidence>
<evidence type="ECO:0000313" key="4">
    <source>
        <dbReference type="EMBL" id="KRZ43734.1"/>
    </source>
</evidence>
<accession>A0A0V1E659</accession>
<dbReference type="Proteomes" id="UP000054826">
    <property type="component" value="Unassembled WGS sequence"/>
</dbReference>
<proteinExistence type="predicted"/>